<reference evidence="1" key="1">
    <citation type="submission" date="2022-01" db="EMBL/GenBank/DDBJ databases">
        <authorList>
            <person name="King R."/>
        </authorList>
    </citation>
    <scope>NUCLEOTIDE SEQUENCE</scope>
</reference>
<dbReference type="EMBL" id="OV725079">
    <property type="protein sequence ID" value="CAH1396682.1"/>
    <property type="molecule type" value="Genomic_DNA"/>
</dbReference>
<dbReference type="Proteomes" id="UP001152798">
    <property type="component" value="Chromosome 3"/>
</dbReference>
<dbReference type="AlphaFoldDB" id="A0A9P0H764"/>
<accession>A0A9P0H764</accession>
<gene>
    <name evidence="1" type="ORF">NEZAVI_LOCUS6702</name>
</gene>
<keyword evidence="2" id="KW-1185">Reference proteome</keyword>
<evidence type="ECO:0000313" key="1">
    <source>
        <dbReference type="EMBL" id="CAH1396682.1"/>
    </source>
</evidence>
<evidence type="ECO:0000313" key="2">
    <source>
        <dbReference type="Proteomes" id="UP001152798"/>
    </source>
</evidence>
<protein>
    <submittedName>
        <fullName evidence="1">Uncharacterized protein</fullName>
    </submittedName>
</protein>
<proteinExistence type="predicted"/>
<organism evidence="1 2">
    <name type="scientific">Nezara viridula</name>
    <name type="common">Southern green stink bug</name>
    <name type="synonym">Cimex viridulus</name>
    <dbReference type="NCBI Taxonomy" id="85310"/>
    <lineage>
        <taxon>Eukaryota</taxon>
        <taxon>Metazoa</taxon>
        <taxon>Ecdysozoa</taxon>
        <taxon>Arthropoda</taxon>
        <taxon>Hexapoda</taxon>
        <taxon>Insecta</taxon>
        <taxon>Pterygota</taxon>
        <taxon>Neoptera</taxon>
        <taxon>Paraneoptera</taxon>
        <taxon>Hemiptera</taxon>
        <taxon>Heteroptera</taxon>
        <taxon>Panheteroptera</taxon>
        <taxon>Pentatomomorpha</taxon>
        <taxon>Pentatomoidea</taxon>
        <taxon>Pentatomidae</taxon>
        <taxon>Pentatominae</taxon>
        <taxon>Nezara</taxon>
    </lineage>
</organism>
<name>A0A9P0H764_NEZVI</name>
<sequence length="50" mass="5587">MGISAVAMPLIRRNDVIALGLPNGWHVIHLCLYLKAKRKLCMTLSSLRLV</sequence>